<protein>
    <submittedName>
        <fullName evidence="1">Uncharacterized protein</fullName>
    </submittedName>
</protein>
<organism evidence="1 2">
    <name type="scientific">Auriscalpium vulgare</name>
    <dbReference type="NCBI Taxonomy" id="40419"/>
    <lineage>
        <taxon>Eukaryota</taxon>
        <taxon>Fungi</taxon>
        <taxon>Dikarya</taxon>
        <taxon>Basidiomycota</taxon>
        <taxon>Agaricomycotina</taxon>
        <taxon>Agaricomycetes</taxon>
        <taxon>Russulales</taxon>
        <taxon>Auriscalpiaceae</taxon>
        <taxon>Auriscalpium</taxon>
    </lineage>
</organism>
<keyword evidence="2" id="KW-1185">Reference proteome</keyword>
<evidence type="ECO:0000313" key="2">
    <source>
        <dbReference type="Proteomes" id="UP000814033"/>
    </source>
</evidence>
<gene>
    <name evidence="1" type="ORF">FA95DRAFT_1554835</name>
</gene>
<reference evidence="1" key="1">
    <citation type="submission" date="2021-02" db="EMBL/GenBank/DDBJ databases">
        <authorList>
            <consortium name="DOE Joint Genome Institute"/>
            <person name="Ahrendt S."/>
            <person name="Looney B.P."/>
            <person name="Miyauchi S."/>
            <person name="Morin E."/>
            <person name="Drula E."/>
            <person name="Courty P.E."/>
            <person name="Chicoki N."/>
            <person name="Fauchery L."/>
            <person name="Kohler A."/>
            <person name="Kuo A."/>
            <person name="Labutti K."/>
            <person name="Pangilinan J."/>
            <person name="Lipzen A."/>
            <person name="Riley R."/>
            <person name="Andreopoulos W."/>
            <person name="He G."/>
            <person name="Johnson J."/>
            <person name="Barry K.W."/>
            <person name="Grigoriev I.V."/>
            <person name="Nagy L."/>
            <person name="Hibbett D."/>
            <person name="Henrissat B."/>
            <person name="Matheny P.B."/>
            <person name="Labbe J."/>
            <person name="Martin F."/>
        </authorList>
    </citation>
    <scope>NUCLEOTIDE SEQUENCE</scope>
    <source>
        <strain evidence="1">FP105234-sp</strain>
    </source>
</reference>
<proteinExistence type="predicted"/>
<sequence>MVRKDTKTQVYQFRSGQVSASPLSLQIRSLDDLPFDTMSILSVTIPKDEFPSAHPYQPPVKTPTNVVGDAKDIRPLRIRRRTMSAPYPERPPSMLSPTLLAVSLNAAPPAMPARSPLRNIERSG</sequence>
<comment type="caution">
    <text evidence="1">The sequence shown here is derived from an EMBL/GenBank/DDBJ whole genome shotgun (WGS) entry which is preliminary data.</text>
</comment>
<accession>A0ACB8S662</accession>
<name>A0ACB8S662_9AGAM</name>
<evidence type="ECO:0000313" key="1">
    <source>
        <dbReference type="EMBL" id="KAI0051248.1"/>
    </source>
</evidence>
<dbReference type="Proteomes" id="UP000814033">
    <property type="component" value="Unassembled WGS sequence"/>
</dbReference>
<dbReference type="EMBL" id="MU275854">
    <property type="protein sequence ID" value="KAI0051248.1"/>
    <property type="molecule type" value="Genomic_DNA"/>
</dbReference>
<reference evidence="1" key="2">
    <citation type="journal article" date="2022" name="New Phytol.">
        <title>Evolutionary transition to the ectomycorrhizal habit in the genomes of a hyperdiverse lineage of mushroom-forming fungi.</title>
        <authorList>
            <person name="Looney B."/>
            <person name="Miyauchi S."/>
            <person name="Morin E."/>
            <person name="Drula E."/>
            <person name="Courty P.E."/>
            <person name="Kohler A."/>
            <person name="Kuo A."/>
            <person name="LaButti K."/>
            <person name="Pangilinan J."/>
            <person name="Lipzen A."/>
            <person name="Riley R."/>
            <person name="Andreopoulos W."/>
            <person name="He G."/>
            <person name="Johnson J."/>
            <person name="Nolan M."/>
            <person name="Tritt A."/>
            <person name="Barry K.W."/>
            <person name="Grigoriev I.V."/>
            <person name="Nagy L.G."/>
            <person name="Hibbett D."/>
            <person name="Henrissat B."/>
            <person name="Matheny P.B."/>
            <person name="Labbe J."/>
            <person name="Martin F.M."/>
        </authorList>
    </citation>
    <scope>NUCLEOTIDE SEQUENCE</scope>
    <source>
        <strain evidence="1">FP105234-sp</strain>
    </source>
</reference>